<dbReference type="RefSeq" id="WP_013169603.1">
    <property type="nucleotide sequence ID" value="NC_014218.1"/>
</dbReference>
<dbReference type="Pfam" id="PF03009">
    <property type="entry name" value="GDPD"/>
    <property type="match status" value="1"/>
</dbReference>
<dbReference type="PANTHER" id="PTHR46211:SF14">
    <property type="entry name" value="GLYCEROPHOSPHODIESTER PHOSPHODIESTERASE"/>
    <property type="match status" value="1"/>
</dbReference>
<dbReference type="KEGG" id="ahe:Arch_0350"/>
<evidence type="ECO:0000313" key="2">
    <source>
        <dbReference type="EMBL" id="ADH92105.1"/>
    </source>
</evidence>
<feature type="domain" description="GP-PDE" evidence="1">
    <location>
        <begin position="13"/>
        <end position="255"/>
    </location>
</feature>
<accession>D7BMF6</accession>
<proteinExistence type="predicted"/>
<dbReference type="EMBL" id="CP002045">
    <property type="protein sequence ID" value="ADH92105.1"/>
    <property type="molecule type" value="Genomic_DNA"/>
</dbReference>
<protein>
    <submittedName>
        <fullName evidence="2">Glycerophosphoryl diester phosphodiesterase</fullName>
    </submittedName>
</protein>
<keyword evidence="3" id="KW-1185">Reference proteome</keyword>
<reference evidence="2 3" key="1">
    <citation type="journal article" date="2010" name="Stand. Genomic Sci.">
        <title>Complete genome sequence of Arcanobacterium haemolyticum type strain (11018).</title>
        <authorList>
            <person name="Yasawong M."/>
            <person name="Teshima H."/>
            <person name="Lapidus A."/>
            <person name="Nolan M."/>
            <person name="Lucas S."/>
            <person name="Glavina Del Rio T."/>
            <person name="Tice H."/>
            <person name="Cheng J."/>
            <person name="Bruce D."/>
            <person name="Detter C."/>
            <person name="Tapia R."/>
            <person name="Han C."/>
            <person name="Goodwin L."/>
            <person name="Pitluck S."/>
            <person name="Liolios K."/>
            <person name="Ivanova N."/>
            <person name="Mavromatis K."/>
            <person name="Mikhailova N."/>
            <person name="Pati A."/>
            <person name="Chen A."/>
            <person name="Palaniappan K."/>
            <person name="Land M."/>
            <person name="Hauser L."/>
            <person name="Chang Y."/>
            <person name="Jeffries C."/>
            <person name="Rohde M."/>
            <person name="Sikorski J."/>
            <person name="Pukall R."/>
            <person name="Goker M."/>
            <person name="Woyke T."/>
            <person name="Bristow J."/>
            <person name="Eisen J."/>
            <person name="Markowitz V."/>
            <person name="Hugenholtz P."/>
            <person name="Kyrpides N."/>
            <person name="Klenk H."/>
        </authorList>
    </citation>
    <scope>NUCLEOTIDE SEQUENCE [LARGE SCALE GENOMIC DNA]</scope>
    <source>
        <strain evidence="3">ATCC 9345 / DSM 20595 / CCUG 17215 / LMG 16163 / NBRC 15585 / NCTC 8452 / 11018</strain>
    </source>
</reference>
<evidence type="ECO:0000313" key="3">
    <source>
        <dbReference type="Proteomes" id="UP000000376"/>
    </source>
</evidence>
<dbReference type="eggNOG" id="COG0584">
    <property type="taxonomic scope" value="Bacteria"/>
</dbReference>
<gene>
    <name evidence="2" type="ordered locus">Arch_0350</name>
</gene>
<dbReference type="GO" id="GO:0008081">
    <property type="term" value="F:phosphoric diester hydrolase activity"/>
    <property type="evidence" value="ECO:0007669"/>
    <property type="project" value="InterPro"/>
</dbReference>
<dbReference type="HOGENOM" id="CLU_030006_3_6_11"/>
<sequence>MNHNRLWTIGEQPVVIAHRGGGLEAPENSFAAFERLHGLGIRHIETDVHATKDGIPVIIHDPLLDRVSDGHGLVRDYTWADLVSIHDHSGAGLMRLEDALEAFPEAIFNIDAKENRVVAPLIAAITSTRSQHRVCLASFNERRLITLRKALPGVATSLGVSVVVKLALALKLPRTLRNRIVATLPTANQGVQAIQVPKTFRGIHLVDEKFVHVAHACGWAVHVWTINDLDTAADLLSIGVDGIVTDIPTQIKALIDKR</sequence>
<dbReference type="GO" id="GO:0006629">
    <property type="term" value="P:lipid metabolic process"/>
    <property type="evidence" value="ECO:0007669"/>
    <property type="project" value="InterPro"/>
</dbReference>
<dbReference type="InterPro" id="IPR030395">
    <property type="entry name" value="GP_PDE_dom"/>
</dbReference>
<dbReference type="InterPro" id="IPR017946">
    <property type="entry name" value="PLC-like_Pdiesterase_TIM-brl"/>
</dbReference>
<dbReference type="STRING" id="644284.Arch_0350"/>
<dbReference type="OrthoDB" id="5241788at2"/>
<dbReference type="Proteomes" id="UP000000376">
    <property type="component" value="Chromosome"/>
</dbReference>
<organism evidence="2 3">
    <name type="scientific">Arcanobacterium haemolyticum (strain ATCC 9345 / DSM 20595 / CCM 5947 / CCUG 17215 / LMG 16163 / NBRC 15585 / NCTC 8452 / 11018)</name>
    <dbReference type="NCBI Taxonomy" id="644284"/>
    <lineage>
        <taxon>Bacteria</taxon>
        <taxon>Bacillati</taxon>
        <taxon>Actinomycetota</taxon>
        <taxon>Actinomycetes</taxon>
        <taxon>Actinomycetales</taxon>
        <taxon>Actinomycetaceae</taxon>
        <taxon>Arcanobacterium</taxon>
    </lineage>
</organism>
<evidence type="ECO:0000259" key="1">
    <source>
        <dbReference type="PROSITE" id="PS51704"/>
    </source>
</evidence>
<dbReference type="Gene3D" id="3.20.20.190">
    <property type="entry name" value="Phosphatidylinositol (PI) phosphodiesterase"/>
    <property type="match status" value="1"/>
</dbReference>
<dbReference type="PROSITE" id="PS51704">
    <property type="entry name" value="GP_PDE"/>
    <property type="match status" value="1"/>
</dbReference>
<name>D7BMF6_ARCHD</name>
<dbReference type="PANTHER" id="PTHR46211">
    <property type="entry name" value="GLYCEROPHOSPHORYL DIESTER PHOSPHODIESTERASE"/>
    <property type="match status" value="1"/>
</dbReference>
<dbReference type="SUPFAM" id="SSF51695">
    <property type="entry name" value="PLC-like phosphodiesterases"/>
    <property type="match status" value="1"/>
</dbReference>
<dbReference type="AlphaFoldDB" id="D7BMF6"/>